<dbReference type="InterPro" id="IPR001623">
    <property type="entry name" value="DnaJ_domain"/>
</dbReference>
<evidence type="ECO:0000256" key="2">
    <source>
        <dbReference type="ARBA" id="ARBA00022692"/>
    </source>
</evidence>
<dbReference type="Gene3D" id="1.10.287.110">
    <property type="entry name" value="DnaJ domain"/>
    <property type="match status" value="1"/>
</dbReference>
<dbReference type="InterPro" id="IPR036869">
    <property type="entry name" value="J_dom_sf"/>
</dbReference>
<feature type="domain" description="J" evidence="8">
    <location>
        <begin position="196"/>
        <end position="249"/>
    </location>
</feature>
<dbReference type="PROSITE" id="PS50076">
    <property type="entry name" value="DNAJ_2"/>
    <property type="match status" value="1"/>
</dbReference>
<evidence type="ECO:0000256" key="4">
    <source>
        <dbReference type="ARBA" id="ARBA00023136"/>
    </source>
</evidence>
<evidence type="ECO:0000313" key="10">
    <source>
        <dbReference type="Proteomes" id="UP000217076"/>
    </source>
</evidence>
<keyword evidence="3 7" id="KW-1133">Transmembrane helix</keyword>
<evidence type="ECO:0000259" key="8">
    <source>
        <dbReference type="PROSITE" id="PS50076"/>
    </source>
</evidence>
<name>A0A1G7WGN4_9PROT</name>
<dbReference type="GO" id="GO:0016020">
    <property type="term" value="C:membrane"/>
    <property type="evidence" value="ECO:0007669"/>
    <property type="project" value="UniProtKB-SubCell"/>
</dbReference>
<keyword evidence="2 7" id="KW-0812">Transmembrane</keyword>
<evidence type="ECO:0000256" key="3">
    <source>
        <dbReference type="ARBA" id="ARBA00022989"/>
    </source>
</evidence>
<dbReference type="RefSeq" id="WP_092615786.1">
    <property type="nucleotide sequence ID" value="NZ_FNCV01000002.1"/>
</dbReference>
<dbReference type="SUPFAM" id="SSF46565">
    <property type="entry name" value="Chaperone J-domain"/>
    <property type="match status" value="1"/>
</dbReference>
<protein>
    <submittedName>
        <fullName evidence="9">DnaJ domain-containing protein</fullName>
    </submittedName>
</protein>
<dbReference type="AlphaFoldDB" id="A0A1G7WGN4"/>
<dbReference type="SMART" id="SM00271">
    <property type="entry name" value="DnaJ"/>
    <property type="match status" value="1"/>
</dbReference>
<dbReference type="OrthoDB" id="9811070at2"/>
<evidence type="ECO:0000256" key="5">
    <source>
        <dbReference type="ARBA" id="ARBA00038105"/>
    </source>
</evidence>
<keyword evidence="4 7" id="KW-0472">Membrane</keyword>
<dbReference type="PANTHER" id="PTHR12763:SF28">
    <property type="entry name" value="GEO10507P1-RELATED"/>
    <property type="match status" value="1"/>
</dbReference>
<comment type="subcellular location">
    <subcellularLocation>
        <location evidence="1">Membrane</location>
        <topology evidence="1">Single-pass membrane protein</topology>
    </subcellularLocation>
</comment>
<dbReference type="PANTHER" id="PTHR12763">
    <property type="match status" value="1"/>
</dbReference>
<evidence type="ECO:0000256" key="1">
    <source>
        <dbReference type="ARBA" id="ARBA00004167"/>
    </source>
</evidence>
<feature type="region of interest" description="Disordered" evidence="6">
    <location>
        <begin position="170"/>
        <end position="191"/>
    </location>
</feature>
<dbReference type="CDD" id="cd06257">
    <property type="entry name" value="DnaJ"/>
    <property type="match status" value="1"/>
</dbReference>
<accession>A0A1G7WGN4</accession>
<sequence>MLPAFLLGVGLLIGLILLGRWARDAEPADLWRAVRMVAGVLLGVGILLLIVTGRLGWALAALLGYLPWLNRLAQLMSLRRGLGGLFGGGPRGFGNAGAGRTSQVETAWLALSLDLESGEMTGTVRAGPFAGRSLDSLSRQEIGALARALTEDADSRRLLATWLTRNRPDWADDVGSEAGSGEGEGAAADGPMSRAEALDILGLDDGASDDAIRAAHRRLIAQVHPDKGGSAWLAAKLNQAREVLLGTGRG</sequence>
<evidence type="ECO:0000313" key="9">
    <source>
        <dbReference type="EMBL" id="SDG71126.1"/>
    </source>
</evidence>
<dbReference type="EMBL" id="FNCV01000002">
    <property type="protein sequence ID" value="SDG71126.1"/>
    <property type="molecule type" value="Genomic_DNA"/>
</dbReference>
<comment type="similarity">
    <text evidence="5">Belongs to the TIM14 family.</text>
</comment>
<feature type="transmembrane region" description="Helical" evidence="7">
    <location>
        <begin position="38"/>
        <end position="66"/>
    </location>
</feature>
<gene>
    <name evidence="9" type="ORF">SAMN05421742_102193</name>
</gene>
<dbReference type="STRING" id="83401.SAMN05421742_102193"/>
<keyword evidence="10" id="KW-1185">Reference proteome</keyword>
<evidence type="ECO:0000256" key="6">
    <source>
        <dbReference type="SAM" id="MobiDB-lite"/>
    </source>
</evidence>
<evidence type="ECO:0000256" key="7">
    <source>
        <dbReference type="SAM" id="Phobius"/>
    </source>
</evidence>
<proteinExistence type="inferred from homology"/>
<reference evidence="10" key="1">
    <citation type="submission" date="2016-10" db="EMBL/GenBank/DDBJ databases">
        <authorList>
            <person name="Varghese N."/>
            <person name="Submissions S."/>
        </authorList>
    </citation>
    <scope>NUCLEOTIDE SEQUENCE [LARGE SCALE GENOMIC DNA]</scope>
    <source>
        <strain evidence="10">930I</strain>
    </source>
</reference>
<organism evidence="9 10">
    <name type="scientific">Roseospirillum parvum</name>
    <dbReference type="NCBI Taxonomy" id="83401"/>
    <lineage>
        <taxon>Bacteria</taxon>
        <taxon>Pseudomonadati</taxon>
        <taxon>Pseudomonadota</taxon>
        <taxon>Alphaproteobacteria</taxon>
        <taxon>Rhodospirillales</taxon>
        <taxon>Rhodospirillaceae</taxon>
        <taxon>Roseospirillum</taxon>
    </lineage>
</organism>
<dbReference type="Proteomes" id="UP000217076">
    <property type="component" value="Unassembled WGS sequence"/>
</dbReference>
<dbReference type="Pfam" id="PF00226">
    <property type="entry name" value="DnaJ"/>
    <property type="match status" value="1"/>
</dbReference>